<evidence type="ECO:0000256" key="4">
    <source>
        <dbReference type="ARBA" id="ARBA00022989"/>
    </source>
</evidence>
<dbReference type="AlphaFoldDB" id="A0A846XNZ1"/>
<evidence type="ECO:0000256" key="3">
    <source>
        <dbReference type="ARBA" id="ARBA00022692"/>
    </source>
</evidence>
<dbReference type="Proteomes" id="UP000565715">
    <property type="component" value="Unassembled WGS sequence"/>
</dbReference>
<dbReference type="EMBL" id="JAAXOO010000007">
    <property type="protein sequence ID" value="NKY36406.1"/>
    <property type="molecule type" value="Genomic_DNA"/>
</dbReference>
<feature type="transmembrane region" description="Helical" evidence="7">
    <location>
        <begin position="185"/>
        <end position="207"/>
    </location>
</feature>
<accession>A0A846XNZ1</accession>
<evidence type="ECO:0000256" key="6">
    <source>
        <dbReference type="SAM" id="MobiDB-lite"/>
    </source>
</evidence>
<protein>
    <submittedName>
        <fullName evidence="9">GtrA family protein</fullName>
    </submittedName>
</protein>
<feature type="compositionally biased region" description="Gly residues" evidence="6">
    <location>
        <begin position="81"/>
        <end position="91"/>
    </location>
</feature>
<keyword evidence="5 7" id="KW-0472">Membrane</keyword>
<evidence type="ECO:0000256" key="1">
    <source>
        <dbReference type="ARBA" id="ARBA00004141"/>
    </source>
</evidence>
<reference evidence="9 10" key="1">
    <citation type="submission" date="2020-04" db="EMBL/GenBank/DDBJ databases">
        <title>MicrobeNet Type strains.</title>
        <authorList>
            <person name="Nicholson A.C."/>
        </authorList>
    </citation>
    <scope>NUCLEOTIDE SEQUENCE [LARGE SCALE GENOMIC DNA]</scope>
    <source>
        <strain evidence="9 10">DSM 45078</strain>
    </source>
</reference>
<evidence type="ECO:0000259" key="8">
    <source>
        <dbReference type="Pfam" id="PF04138"/>
    </source>
</evidence>
<proteinExistence type="inferred from homology"/>
<name>A0A846XNZ1_9NOCA</name>
<dbReference type="InterPro" id="IPR007267">
    <property type="entry name" value="GtrA_DPMS_TM"/>
</dbReference>
<gene>
    <name evidence="9" type="ORF">HGA13_25540</name>
</gene>
<dbReference type="PANTHER" id="PTHR38459:SF1">
    <property type="entry name" value="PROPHAGE BACTOPRENOL-LINKED GLUCOSE TRANSLOCASE HOMOLOG"/>
    <property type="match status" value="1"/>
</dbReference>
<keyword evidence="3 7" id="KW-0812">Transmembrane</keyword>
<feature type="region of interest" description="Disordered" evidence="6">
    <location>
        <begin position="1"/>
        <end position="97"/>
    </location>
</feature>
<feature type="domain" description="GtrA/DPMS transmembrane" evidence="8">
    <location>
        <begin position="127"/>
        <end position="242"/>
    </location>
</feature>
<feature type="transmembrane region" description="Helical" evidence="7">
    <location>
        <begin position="153"/>
        <end position="173"/>
    </location>
</feature>
<evidence type="ECO:0000256" key="5">
    <source>
        <dbReference type="ARBA" id="ARBA00023136"/>
    </source>
</evidence>
<sequence>MTREQLPARDAVECADARVGAAPRSRKPSPASLSDAVSDTTRSESRRETEDVRGAVLAAESGDLPGPLGPGDPAGPAVANGRGGNPPGGEPAGEAVDPAHADRGAARIRGNGPVALLRLVRRREIAFAIVGGVNTAMGIGLTVAWLALLGDSVPPSVGVVAAYVTGIGVAFVLHRRLVFRVHGRVLRDFFGFAAVNCGGLAVNAVLLEVAVSLFGFPRALSAVVVMGVVAAGTFFGHQYISFRRPAV</sequence>
<evidence type="ECO:0000256" key="7">
    <source>
        <dbReference type="SAM" id="Phobius"/>
    </source>
</evidence>
<dbReference type="PANTHER" id="PTHR38459">
    <property type="entry name" value="PROPHAGE BACTOPRENOL-LINKED GLUCOSE TRANSLOCASE HOMOLOG"/>
    <property type="match status" value="1"/>
</dbReference>
<keyword evidence="10" id="KW-1185">Reference proteome</keyword>
<dbReference type="InterPro" id="IPR051401">
    <property type="entry name" value="GtrA_CellWall_Glycosyl"/>
</dbReference>
<comment type="subcellular location">
    <subcellularLocation>
        <location evidence="1">Membrane</location>
        <topology evidence="1">Multi-pass membrane protein</topology>
    </subcellularLocation>
</comment>
<comment type="similarity">
    <text evidence="2">Belongs to the GtrA family.</text>
</comment>
<keyword evidence="4 7" id="KW-1133">Transmembrane helix</keyword>
<evidence type="ECO:0000256" key="2">
    <source>
        <dbReference type="ARBA" id="ARBA00009399"/>
    </source>
</evidence>
<feature type="compositionally biased region" description="Basic and acidic residues" evidence="6">
    <location>
        <begin position="1"/>
        <end position="16"/>
    </location>
</feature>
<comment type="caution">
    <text evidence="9">The sequence shown here is derived from an EMBL/GenBank/DDBJ whole genome shotgun (WGS) entry which is preliminary data.</text>
</comment>
<evidence type="ECO:0000313" key="9">
    <source>
        <dbReference type="EMBL" id="NKY36406.1"/>
    </source>
</evidence>
<dbReference type="Pfam" id="PF04138">
    <property type="entry name" value="GtrA_DPMS_TM"/>
    <property type="match status" value="1"/>
</dbReference>
<feature type="compositionally biased region" description="Basic and acidic residues" evidence="6">
    <location>
        <begin position="41"/>
        <end position="53"/>
    </location>
</feature>
<feature type="transmembrane region" description="Helical" evidence="7">
    <location>
        <begin position="125"/>
        <end position="147"/>
    </location>
</feature>
<dbReference type="GO" id="GO:0000271">
    <property type="term" value="P:polysaccharide biosynthetic process"/>
    <property type="evidence" value="ECO:0007669"/>
    <property type="project" value="InterPro"/>
</dbReference>
<feature type="transmembrane region" description="Helical" evidence="7">
    <location>
        <begin position="219"/>
        <end position="240"/>
    </location>
</feature>
<dbReference type="GO" id="GO:0005886">
    <property type="term" value="C:plasma membrane"/>
    <property type="evidence" value="ECO:0007669"/>
    <property type="project" value="TreeGrafter"/>
</dbReference>
<organism evidence="9 10">
    <name type="scientific">Nocardia speluncae</name>
    <dbReference type="NCBI Taxonomy" id="419477"/>
    <lineage>
        <taxon>Bacteria</taxon>
        <taxon>Bacillati</taxon>
        <taxon>Actinomycetota</taxon>
        <taxon>Actinomycetes</taxon>
        <taxon>Mycobacteriales</taxon>
        <taxon>Nocardiaceae</taxon>
        <taxon>Nocardia</taxon>
    </lineage>
</organism>
<feature type="compositionally biased region" description="Polar residues" evidence="6">
    <location>
        <begin position="31"/>
        <end position="40"/>
    </location>
</feature>
<evidence type="ECO:0000313" key="10">
    <source>
        <dbReference type="Proteomes" id="UP000565715"/>
    </source>
</evidence>